<reference evidence="5 6" key="1">
    <citation type="submission" date="2018-08" db="EMBL/GenBank/DDBJ databases">
        <title>Murine metabolic-syndrome-specific gut microbial biobank.</title>
        <authorList>
            <person name="Liu C."/>
        </authorList>
    </citation>
    <scope>NUCLEOTIDE SEQUENCE [LARGE SCALE GENOMIC DNA]</scope>
    <source>
        <strain evidence="5 6">583</strain>
    </source>
</reference>
<organism evidence="5 6">
    <name type="scientific">Senegalia massiliensis</name>
    <dbReference type="NCBI Taxonomy" id="1720316"/>
    <lineage>
        <taxon>Bacteria</taxon>
        <taxon>Bacillati</taxon>
        <taxon>Bacillota</taxon>
        <taxon>Clostridia</taxon>
        <taxon>Eubacteriales</taxon>
        <taxon>Clostridiaceae</taxon>
        <taxon>Senegalia</taxon>
    </lineage>
</organism>
<sequence>MERYNNELPEQLVFAEQPRYNDMQMLRKLKRAKEKDEVLTGECIKATHNGDLIIKLSPNLEGIIPRNEITYIIEKDGKVHKAQAQKKVFLDVNFKVTEIIEGDELKDTKVYLSRKRVVEDIRDKYREELKKGHLVQGVVIGIADIGAFIDIGGDVIGILPKAFICKVWIDHPSEKLRVGDSVDVVLKDEIGEKNSEELLITFTRKPLFKKWNEIDKEFKLGDVVKGRIKDTRGANGSGIFVEISDDFEGLANYTNKRYSYGDLVRVRIDNIDKKREKMKLTIID</sequence>
<dbReference type="PROSITE" id="PS50126">
    <property type="entry name" value="S1"/>
    <property type="match status" value="3"/>
</dbReference>
<dbReference type="Proteomes" id="UP000467132">
    <property type="component" value="Unassembled WGS sequence"/>
</dbReference>
<dbReference type="GO" id="GO:1990904">
    <property type="term" value="C:ribonucleoprotein complex"/>
    <property type="evidence" value="ECO:0007669"/>
    <property type="project" value="UniProtKB-KW"/>
</dbReference>
<dbReference type="OrthoDB" id="1777747at2"/>
<dbReference type="GO" id="GO:0005840">
    <property type="term" value="C:ribosome"/>
    <property type="evidence" value="ECO:0007669"/>
    <property type="project" value="UniProtKB-KW"/>
</dbReference>
<dbReference type="AlphaFoldDB" id="A0A845QYT3"/>
<evidence type="ECO:0000259" key="4">
    <source>
        <dbReference type="PROSITE" id="PS50126"/>
    </source>
</evidence>
<dbReference type="SMART" id="SM00316">
    <property type="entry name" value="S1"/>
    <property type="match status" value="3"/>
</dbReference>
<feature type="domain" description="S1 motif" evidence="4">
    <location>
        <begin position="221"/>
        <end position="283"/>
    </location>
</feature>
<keyword evidence="2" id="KW-0689">Ribosomal protein</keyword>
<feature type="domain" description="S1 motif" evidence="4">
    <location>
        <begin position="132"/>
        <end position="203"/>
    </location>
</feature>
<dbReference type="InterPro" id="IPR012340">
    <property type="entry name" value="NA-bd_OB-fold"/>
</dbReference>
<feature type="domain" description="S1 motif" evidence="4">
    <location>
        <begin position="36"/>
        <end position="115"/>
    </location>
</feature>
<comment type="similarity">
    <text evidence="1">Belongs to the bacterial ribosomal protein bS1 family.</text>
</comment>
<evidence type="ECO:0000256" key="1">
    <source>
        <dbReference type="ARBA" id="ARBA00006767"/>
    </source>
</evidence>
<dbReference type="InterPro" id="IPR050437">
    <property type="entry name" value="Ribos_protein_bS1-like"/>
</dbReference>
<dbReference type="Gene3D" id="2.40.50.140">
    <property type="entry name" value="Nucleic acid-binding proteins"/>
    <property type="match status" value="3"/>
</dbReference>
<dbReference type="GO" id="GO:0003735">
    <property type="term" value="F:structural constituent of ribosome"/>
    <property type="evidence" value="ECO:0007669"/>
    <property type="project" value="TreeGrafter"/>
</dbReference>
<keyword evidence="3" id="KW-0687">Ribonucleoprotein</keyword>
<dbReference type="PANTHER" id="PTHR10724">
    <property type="entry name" value="30S RIBOSOMAL PROTEIN S1"/>
    <property type="match status" value="1"/>
</dbReference>
<dbReference type="RefSeq" id="WP_160198115.1">
    <property type="nucleotide sequence ID" value="NZ_QXXA01000013.1"/>
</dbReference>
<dbReference type="PANTHER" id="PTHR10724:SF7">
    <property type="entry name" value="SMALL RIBOSOMAL SUBUNIT PROTEIN BS1C"/>
    <property type="match status" value="1"/>
</dbReference>
<evidence type="ECO:0000256" key="3">
    <source>
        <dbReference type="ARBA" id="ARBA00023274"/>
    </source>
</evidence>
<dbReference type="Pfam" id="PF00575">
    <property type="entry name" value="S1"/>
    <property type="match status" value="1"/>
</dbReference>
<dbReference type="EMBL" id="QXXA01000013">
    <property type="protein sequence ID" value="NBI07645.1"/>
    <property type="molecule type" value="Genomic_DNA"/>
</dbReference>
<evidence type="ECO:0000313" key="5">
    <source>
        <dbReference type="EMBL" id="NBI07645.1"/>
    </source>
</evidence>
<evidence type="ECO:0000256" key="2">
    <source>
        <dbReference type="ARBA" id="ARBA00022980"/>
    </source>
</evidence>
<name>A0A845QYT3_9CLOT</name>
<proteinExistence type="inferred from homology"/>
<dbReference type="GO" id="GO:0006412">
    <property type="term" value="P:translation"/>
    <property type="evidence" value="ECO:0007669"/>
    <property type="project" value="TreeGrafter"/>
</dbReference>
<gene>
    <name evidence="5" type="ORF">D3Z33_12355</name>
</gene>
<dbReference type="InterPro" id="IPR003029">
    <property type="entry name" value="S1_domain"/>
</dbReference>
<keyword evidence="6" id="KW-1185">Reference proteome</keyword>
<accession>A0A845QYT3</accession>
<evidence type="ECO:0000313" key="6">
    <source>
        <dbReference type="Proteomes" id="UP000467132"/>
    </source>
</evidence>
<dbReference type="SUPFAM" id="SSF50249">
    <property type="entry name" value="Nucleic acid-binding proteins"/>
    <property type="match status" value="2"/>
</dbReference>
<dbReference type="GO" id="GO:0003729">
    <property type="term" value="F:mRNA binding"/>
    <property type="evidence" value="ECO:0007669"/>
    <property type="project" value="TreeGrafter"/>
</dbReference>
<comment type="caution">
    <text evidence="5">The sequence shown here is derived from an EMBL/GenBank/DDBJ whole genome shotgun (WGS) entry which is preliminary data.</text>
</comment>
<protein>
    <submittedName>
        <fullName evidence="5">S1 RNA-binding domain-containing protein</fullName>
    </submittedName>
</protein>